<dbReference type="EMBL" id="JNAX01000002">
    <property type="protein sequence ID" value="KGG22423.1"/>
    <property type="molecule type" value="Genomic_DNA"/>
</dbReference>
<protein>
    <submittedName>
        <fullName evidence="2">Uncharacterized protein</fullName>
    </submittedName>
</protein>
<reference evidence="3" key="1">
    <citation type="journal article" date="2014" name="Sci. Data">
        <title>Genomes of diverse isolates of the marine cyanobacterium Prochlorococcus.</title>
        <authorList>
            <person name="Biller S."/>
            <person name="Berube P."/>
            <person name="Thompson J."/>
            <person name="Kelly L."/>
            <person name="Roggensack S."/>
            <person name="Awad L."/>
            <person name="Roache-Johnson K."/>
            <person name="Ding H."/>
            <person name="Giovannoni S.J."/>
            <person name="Moore L.R."/>
            <person name="Chisholm S.W."/>
        </authorList>
    </citation>
    <scope>NUCLEOTIDE SEQUENCE [LARGE SCALE GENOMIC DNA]</scope>
    <source>
        <strain evidence="3">PAC1</strain>
    </source>
</reference>
<dbReference type="AlphaFoldDB" id="A0A0A2C7W4"/>
<accession>A0A0A2C7W4</accession>
<evidence type="ECO:0000256" key="1">
    <source>
        <dbReference type="SAM" id="MobiDB-lite"/>
    </source>
</evidence>
<dbReference type="Proteomes" id="UP000030392">
    <property type="component" value="Unassembled WGS sequence"/>
</dbReference>
<organism evidence="2 3">
    <name type="scientific">Prochlorococcus marinus str. PAC1</name>
    <dbReference type="NCBI Taxonomy" id="59924"/>
    <lineage>
        <taxon>Bacteria</taxon>
        <taxon>Bacillati</taxon>
        <taxon>Cyanobacteriota</taxon>
        <taxon>Cyanophyceae</taxon>
        <taxon>Synechococcales</taxon>
        <taxon>Prochlorococcaceae</taxon>
        <taxon>Prochlorococcus</taxon>
    </lineage>
</organism>
<dbReference type="RefSeq" id="WP_036904160.1">
    <property type="nucleotide sequence ID" value="NZ_CP138967.1"/>
</dbReference>
<feature type="region of interest" description="Disordered" evidence="1">
    <location>
        <begin position="1"/>
        <end position="28"/>
    </location>
</feature>
<evidence type="ECO:0000313" key="2">
    <source>
        <dbReference type="EMBL" id="KGG22423.1"/>
    </source>
</evidence>
<comment type="caution">
    <text evidence="2">The sequence shown here is derived from an EMBL/GenBank/DDBJ whole genome shotgun (WGS) entry which is preliminary data.</text>
</comment>
<gene>
    <name evidence="2" type="ORF">EV03_0093</name>
</gene>
<evidence type="ECO:0000313" key="3">
    <source>
        <dbReference type="Proteomes" id="UP000030392"/>
    </source>
</evidence>
<name>A0A0A2C7W4_PROMR</name>
<feature type="compositionally biased region" description="Basic and acidic residues" evidence="1">
    <location>
        <begin position="1"/>
        <end position="26"/>
    </location>
</feature>
<sequence length="63" mass="7723">MRKLEERNQTEQKLDNLKSSRKRYWEDNEPVPDELKELIKTKQDEYDKAHTGYERSKLDIQNL</sequence>
<proteinExistence type="predicted"/>